<dbReference type="AlphaFoldDB" id="A0A974NWE3"/>
<dbReference type="RefSeq" id="WP_202095081.1">
    <property type="nucleotide sequence ID" value="NZ_CP061035.1"/>
</dbReference>
<evidence type="ECO:0000313" key="1">
    <source>
        <dbReference type="EMBL" id="QQV78150.1"/>
    </source>
</evidence>
<gene>
    <name evidence="1" type="ORF">H5J25_05370</name>
</gene>
<name>A0A974NWE3_9SPHN</name>
<dbReference type="EMBL" id="CP061035">
    <property type="protein sequence ID" value="QQV78150.1"/>
    <property type="molecule type" value="Genomic_DNA"/>
</dbReference>
<organism evidence="1 2">
    <name type="scientific">Sphingomonas aliaeris</name>
    <dbReference type="NCBI Taxonomy" id="2759526"/>
    <lineage>
        <taxon>Bacteria</taxon>
        <taxon>Pseudomonadati</taxon>
        <taxon>Pseudomonadota</taxon>
        <taxon>Alphaproteobacteria</taxon>
        <taxon>Sphingomonadales</taxon>
        <taxon>Sphingomonadaceae</taxon>
        <taxon>Sphingomonas</taxon>
    </lineage>
</organism>
<dbReference type="Proteomes" id="UP000595894">
    <property type="component" value="Chromosome"/>
</dbReference>
<protein>
    <submittedName>
        <fullName evidence="1">Uncharacterized protein</fullName>
    </submittedName>
</protein>
<evidence type="ECO:0000313" key="2">
    <source>
        <dbReference type="Proteomes" id="UP000595894"/>
    </source>
</evidence>
<accession>A0A974NWE3</accession>
<sequence>MPLGRACSGIHRTAETIARSRAGGCRAGLNMARWPIVTMLSQIEAKER</sequence>
<proteinExistence type="predicted"/>
<reference evidence="2" key="1">
    <citation type="submission" date="2020-09" db="EMBL/GenBank/DDBJ databases">
        <title>Sphingomonas sp., a new species isolated from pork steak.</title>
        <authorList>
            <person name="Heidler von Heilborn D."/>
        </authorList>
    </citation>
    <scope>NUCLEOTIDE SEQUENCE [LARGE SCALE GENOMIC DNA]</scope>
</reference>
<dbReference type="KEGG" id="sari:H5J25_05370"/>
<keyword evidence="2" id="KW-1185">Reference proteome</keyword>